<dbReference type="EMBL" id="JAHHHN010000002">
    <property type="protein sequence ID" value="MBW4560316.1"/>
    <property type="molecule type" value="Genomic_DNA"/>
</dbReference>
<sequence>MITNILSMPKFSQGQKVVFVGGEGIIKNYRPESDSWVYLVEMPLRPKQNIDRVGYETMLWLSESEISEIFKT</sequence>
<name>A0A951PWQ6_9NOST</name>
<gene>
    <name evidence="1" type="ORF">KME32_04005</name>
</gene>
<evidence type="ECO:0000313" key="2">
    <source>
        <dbReference type="Proteomes" id="UP000715781"/>
    </source>
</evidence>
<evidence type="ECO:0000313" key="1">
    <source>
        <dbReference type="EMBL" id="MBW4560316.1"/>
    </source>
</evidence>
<proteinExistence type="predicted"/>
<organism evidence="1 2">
    <name type="scientific">Mojavia pulchra JT2-VF2</name>
    <dbReference type="NCBI Taxonomy" id="287848"/>
    <lineage>
        <taxon>Bacteria</taxon>
        <taxon>Bacillati</taxon>
        <taxon>Cyanobacteriota</taxon>
        <taxon>Cyanophyceae</taxon>
        <taxon>Nostocales</taxon>
        <taxon>Nostocaceae</taxon>
    </lineage>
</organism>
<accession>A0A951PWQ6</accession>
<dbReference type="AlphaFoldDB" id="A0A951PWQ6"/>
<reference evidence="1" key="1">
    <citation type="submission" date="2021-05" db="EMBL/GenBank/DDBJ databases">
        <authorList>
            <person name="Pietrasiak N."/>
            <person name="Ward R."/>
            <person name="Stajich J.E."/>
            <person name="Kurbessoian T."/>
        </authorList>
    </citation>
    <scope>NUCLEOTIDE SEQUENCE</scope>
    <source>
        <strain evidence="1">JT2-VF2</strain>
    </source>
</reference>
<protein>
    <submittedName>
        <fullName evidence="1">Uncharacterized protein</fullName>
    </submittedName>
</protein>
<dbReference type="Proteomes" id="UP000715781">
    <property type="component" value="Unassembled WGS sequence"/>
</dbReference>
<reference evidence="1" key="2">
    <citation type="journal article" date="2022" name="Microbiol. Resour. Announc.">
        <title>Metagenome Sequencing to Explore Phylogenomics of Terrestrial Cyanobacteria.</title>
        <authorList>
            <person name="Ward R.D."/>
            <person name="Stajich J.E."/>
            <person name="Johansen J.R."/>
            <person name="Huntemann M."/>
            <person name="Clum A."/>
            <person name="Foster B."/>
            <person name="Foster B."/>
            <person name="Roux S."/>
            <person name="Palaniappan K."/>
            <person name="Varghese N."/>
            <person name="Mukherjee S."/>
            <person name="Reddy T.B.K."/>
            <person name="Daum C."/>
            <person name="Copeland A."/>
            <person name="Chen I.A."/>
            <person name="Ivanova N.N."/>
            <person name="Kyrpides N.C."/>
            <person name="Shapiro N."/>
            <person name="Eloe-Fadrosh E.A."/>
            <person name="Pietrasiak N."/>
        </authorList>
    </citation>
    <scope>NUCLEOTIDE SEQUENCE</scope>
    <source>
        <strain evidence="1">JT2-VF2</strain>
    </source>
</reference>
<comment type="caution">
    <text evidence="1">The sequence shown here is derived from an EMBL/GenBank/DDBJ whole genome shotgun (WGS) entry which is preliminary data.</text>
</comment>